<organism evidence="4 5">
    <name type="scientific">Nocardia goodfellowii</name>
    <dbReference type="NCBI Taxonomy" id="882446"/>
    <lineage>
        <taxon>Bacteria</taxon>
        <taxon>Bacillati</taxon>
        <taxon>Actinomycetota</taxon>
        <taxon>Actinomycetes</taxon>
        <taxon>Mycobacteriales</taxon>
        <taxon>Nocardiaceae</taxon>
        <taxon>Nocardia</taxon>
    </lineage>
</organism>
<dbReference type="PIRSF" id="PIRSF036893">
    <property type="entry name" value="Lipocalin_ApoD"/>
    <property type="match status" value="1"/>
</dbReference>
<dbReference type="InterPro" id="IPR022271">
    <property type="entry name" value="Lipocalin_ApoD"/>
</dbReference>
<evidence type="ECO:0000313" key="4">
    <source>
        <dbReference type="EMBL" id="MBP2193352.1"/>
    </source>
</evidence>
<dbReference type="Pfam" id="PF08212">
    <property type="entry name" value="Lipocalin_2"/>
    <property type="match status" value="1"/>
</dbReference>
<feature type="chain" id="PRO_5045015572" evidence="2">
    <location>
        <begin position="30"/>
        <end position="193"/>
    </location>
</feature>
<comment type="similarity">
    <text evidence="1 2">Belongs to the calycin superfamily. Lipocalin family.</text>
</comment>
<comment type="caution">
    <text evidence="4">The sequence shown here is derived from an EMBL/GenBank/DDBJ whole genome shotgun (WGS) entry which is preliminary data.</text>
</comment>
<dbReference type="Gene3D" id="2.40.128.20">
    <property type="match status" value="1"/>
</dbReference>
<dbReference type="PANTHER" id="PTHR10612:SF34">
    <property type="entry name" value="APOLIPOPROTEIN D"/>
    <property type="match status" value="1"/>
</dbReference>
<name>A0ABS4QNS1_9NOCA</name>
<evidence type="ECO:0000256" key="1">
    <source>
        <dbReference type="ARBA" id="ARBA00006889"/>
    </source>
</evidence>
<proteinExistence type="inferred from homology"/>
<dbReference type="InterPro" id="IPR047202">
    <property type="entry name" value="Lipocalin_Blc-like_dom"/>
</dbReference>
<dbReference type="EMBL" id="JAGGMR010000001">
    <property type="protein sequence ID" value="MBP2193352.1"/>
    <property type="molecule type" value="Genomic_DNA"/>
</dbReference>
<gene>
    <name evidence="4" type="ORF">BJ987_006253</name>
</gene>
<keyword evidence="2" id="KW-0732">Signal</keyword>
<dbReference type="InterPro" id="IPR000566">
    <property type="entry name" value="Lipocln_cytosolic_FA-bd_dom"/>
</dbReference>
<dbReference type="RefSeq" id="WP_209896624.1">
    <property type="nucleotide sequence ID" value="NZ_JAGGMR010000001.1"/>
</dbReference>
<feature type="domain" description="Lipocalin/cytosolic fatty-acid binding" evidence="3">
    <location>
        <begin position="38"/>
        <end position="176"/>
    </location>
</feature>
<dbReference type="CDD" id="cd19438">
    <property type="entry name" value="lipocalin_Blc-like"/>
    <property type="match status" value="1"/>
</dbReference>
<evidence type="ECO:0000259" key="3">
    <source>
        <dbReference type="Pfam" id="PF08212"/>
    </source>
</evidence>
<dbReference type="PANTHER" id="PTHR10612">
    <property type="entry name" value="APOLIPOPROTEIN D"/>
    <property type="match status" value="1"/>
</dbReference>
<dbReference type="Proteomes" id="UP001519325">
    <property type="component" value="Unassembled WGS sequence"/>
</dbReference>
<reference evidence="4 5" key="1">
    <citation type="submission" date="2021-03" db="EMBL/GenBank/DDBJ databases">
        <title>Sequencing the genomes of 1000 actinobacteria strains.</title>
        <authorList>
            <person name="Klenk H.-P."/>
        </authorList>
    </citation>
    <scope>NUCLEOTIDE SEQUENCE [LARGE SCALE GENOMIC DNA]</scope>
    <source>
        <strain evidence="4 5">DSM 45516</strain>
    </source>
</reference>
<sequence length="193" mass="20287">MNSNRALRAASVMAGLGIALATAPASAQAEPVTPIPRLEVERYLGDWRQLAAIPQPFNLVCARDTRANYSLTPNGDIAVRNSCTTWWGGGNEIAGVARVTDPATQAQLAVSFRDESDPRTNYVVTAIDPDYSWALVVNPERTAGFVLARAAALSAGQWTDVRAAIAAAGVDSCLFLTSPTTGGAAEIAPLCTR</sequence>
<dbReference type="InterPro" id="IPR012674">
    <property type="entry name" value="Calycin"/>
</dbReference>
<feature type="signal peptide" evidence="2">
    <location>
        <begin position="1"/>
        <end position="29"/>
    </location>
</feature>
<dbReference type="SUPFAM" id="SSF50814">
    <property type="entry name" value="Lipocalins"/>
    <property type="match status" value="1"/>
</dbReference>
<evidence type="ECO:0000256" key="2">
    <source>
        <dbReference type="PIRNR" id="PIRNR036893"/>
    </source>
</evidence>
<accession>A0ABS4QNS1</accession>
<protein>
    <submittedName>
        <fullName evidence="4">Apolipoprotein D and lipocalin family protein</fullName>
    </submittedName>
</protein>
<keyword evidence="5" id="KW-1185">Reference proteome</keyword>
<evidence type="ECO:0000313" key="5">
    <source>
        <dbReference type="Proteomes" id="UP001519325"/>
    </source>
</evidence>